<feature type="domain" description="RNA polymerase sigma factor 70 region 4 type 2" evidence="6">
    <location>
        <begin position="120"/>
        <end position="170"/>
    </location>
</feature>
<dbReference type="CDD" id="cd06171">
    <property type="entry name" value="Sigma70_r4"/>
    <property type="match status" value="1"/>
</dbReference>
<keyword evidence="3" id="KW-0731">Sigma factor</keyword>
<accession>A0A838CVR0</accession>
<dbReference type="RefSeq" id="WP_181473093.1">
    <property type="nucleotide sequence ID" value="NZ_JACEFG010000003.1"/>
</dbReference>
<dbReference type="Gene3D" id="1.10.10.10">
    <property type="entry name" value="Winged helix-like DNA-binding domain superfamily/Winged helix DNA-binding domain"/>
    <property type="match status" value="1"/>
</dbReference>
<evidence type="ECO:0000256" key="1">
    <source>
        <dbReference type="ARBA" id="ARBA00010641"/>
    </source>
</evidence>
<dbReference type="Gene3D" id="1.10.1740.10">
    <property type="match status" value="1"/>
</dbReference>
<reference evidence="7 8" key="1">
    <citation type="journal article" date="2004" name="Extremophiles">
        <title>Halobacillus locisalis sp. nov., a halophilic bacterium isolated from a marine solar saltern of the Yellow Sea in Korea.</title>
        <authorList>
            <person name="Yoon J.H."/>
            <person name="Kang K.H."/>
            <person name="Oh T.K."/>
            <person name="Park Y.H."/>
        </authorList>
    </citation>
    <scope>NUCLEOTIDE SEQUENCE [LARGE SCALE GENOMIC DNA]</scope>
    <source>
        <strain evidence="7 8">KCTC 3788</strain>
    </source>
</reference>
<dbReference type="GO" id="GO:0016987">
    <property type="term" value="F:sigma factor activity"/>
    <property type="evidence" value="ECO:0007669"/>
    <property type="project" value="UniProtKB-KW"/>
</dbReference>
<keyword evidence="2" id="KW-0805">Transcription regulation</keyword>
<dbReference type="GO" id="GO:0006352">
    <property type="term" value="P:DNA-templated transcription initiation"/>
    <property type="evidence" value="ECO:0007669"/>
    <property type="project" value="InterPro"/>
</dbReference>
<dbReference type="NCBIfam" id="TIGR02937">
    <property type="entry name" value="sigma70-ECF"/>
    <property type="match status" value="1"/>
</dbReference>
<evidence type="ECO:0000256" key="4">
    <source>
        <dbReference type="ARBA" id="ARBA00023163"/>
    </source>
</evidence>
<name>A0A838CVR0_9BACI</name>
<dbReference type="NCBIfam" id="NF006930">
    <property type="entry name" value="PRK09415.1"/>
    <property type="match status" value="1"/>
</dbReference>
<protein>
    <submittedName>
        <fullName evidence="7">Sigma-70 family RNA polymerase sigma factor</fullName>
    </submittedName>
</protein>
<comment type="caution">
    <text evidence="7">The sequence shown here is derived from an EMBL/GenBank/DDBJ whole genome shotgun (WGS) entry which is preliminary data.</text>
</comment>
<dbReference type="Pfam" id="PF08281">
    <property type="entry name" value="Sigma70_r4_2"/>
    <property type="match status" value="1"/>
</dbReference>
<dbReference type="EMBL" id="JACEFG010000003">
    <property type="protein sequence ID" value="MBA2176050.1"/>
    <property type="molecule type" value="Genomic_DNA"/>
</dbReference>
<dbReference type="AlphaFoldDB" id="A0A838CVR0"/>
<dbReference type="Proteomes" id="UP000571017">
    <property type="component" value="Unassembled WGS sequence"/>
</dbReference>
<evidence type="ECO:0000259" key="6">
    <source>
        <dbReference type="Pfam" id="PF08281"/>
    </source>
</evidence>
<evidence type="ECO:0000313" key="7">
    <source>
        <dbReference type="EMBL" id="MBA2176050.1"/>
    </source>
</evidence>
<evidence type="ECO:0000256" key="3">
    <source>
        <dbReference type="ARBA" id="ARBA00023082"/>
    </source>
</evidence>
<keyword evidence="8" id="KW-1185">Reference proteome</keyword>
<comment type="similarity">
    <text evidence="1">Belongs to the sigma-70 factor family. ECF subfamily.</text>
</comment>
<evidence type="ECO:0000256" key="2">
    <source>
        <dbReference type="ARBA" id="ARBA00023015"/>
    </source>
</evidence>
<dbReference type="PANTHER" id="PTHR43133:SF60">
    <property type="entry name" value="RNA POLYMERASE SIGMA FACTOR SIGV"/>
    <property type="match status" value="1"/>
</dbReference>
<feature type="domain" description="RNA polymerase sigma-70 region 2" evidence="5">
    <location>
        <begin position="23"/>
        <end position="85"/>
    </location>
</feature>
<evidence type="ECO:0000259" key="5">
    <source>
        <dbReference type="Pfam" id="PF04542"/>
    </source>
</evidence>
<dbReference type="GO" id="GO:0003677">
    <property type="term" value="F:DNA binding"/>
    <property type="evidence" value="ECO:0007669"/>
    <property type="project" value="InterPro"/>
</dbReference>
<dbReference type="InterPro" id="IPR014284">
    <property type="entry name" value="RNA_pol_sigma-70_dom"/>
</dbReference>
<sequence>MEESMEEFLDIQDKDKAIQEIMDTYGQSVLQLVYAYVKNKAVAEDLTQEIFVKCYKNLHKYNGKSKLKTWLWSIAINHSKDYLRSWYNRNVVVSERKVMRVEDGDAGPEEEVIQNDVDKELVNAIMKLPTKYREVIYLYYYEELNTREMAKVLRINENTIKTRLKRAKVMLKEQLGGSL</sequence>
<organism evidence="7 8">
    <name type="scientific">Halobacillus locisalis</name>
    <dbReference type="NCBI Taxonomy" id="220753"/>
    <lineage>
        <taxon>Bacteria</taxon>
        <taxon>Bacillati</taxon>
        <taxon>Bacillota</taxon>
        <taxon>Bacilli</taxon>
        <taxon>Bacillales</taxon>
        <taxon>Bacillaceae</taxon>
        <taxon>Halobacillus</taxon>
    </lineage>
</organism>
<evidence type="ECO:0000313" key="8">
    <source>
        <dbReference type="Proteomes" id="UP000571017"/>
    </source>
</evidence>
<dbReference type="InterPro" id="IPR013249">
    <property type="entry name" value="RNA_pol_sigma70_r4_t2"/>
</dbReference>
<dbReference type="PANTHER" id="PTHR43133">
    <property type="entry name" value="RNA POLYMERASE ECF-TYPE SIGMA FACTO"/>
    <property type="match status" value="1"/>
</dbReference>
<dbReference type="SUPFAM" id="SSF88659">
    <property type="entry name" value="Sigma3 and sigma4 domains of RNA polymerase sigma factors"/>
    <property type="match status" value="1"/>
</dbReference>
<dbReference type="Pfam" id="PF04542">
    <property type="entry name" value="Sigma70_r2"/>
    <property type="match status" value="1"/>
</dbReference>
<proteinExistence type="inferred from homology"/>
<dbReference type="SUPFAM" id="SSF88946">
    <property type="entry name" value="Sigma2 domain of RNA polymerase sigma factors"/>
    <property type="match status" value="1"/>
</dbReference>
<keyword evidence="4" id="KW-0804">Transcription</keyword>
<dbReference type="InterPro" id="IPR007627">
    <property type="entry name" value="RNA_pol_sigma70_r2"/>
</dbReference>
<gene>
    <name evidence="7" type="ORF">H0266_14230</name>
</gene>
<dbReference type="InterPro" id="IPR039425">
    <property type="entry name" value="RNA_pol_sigma-70-like"/>
</dbReference>
<dbReference type="InterPro" id="IPR013324">
    <property type="entry name" value="RNA_pol_sigma_r3/r4-like"/>
</dbReference>
<dbReference type="InterPro" id="IPR036388">
    <property type="entry name" value="WH-like_DNA-bd_sf"/>
</dbReference>
<dbReference type="InterPro" id="IPR013325">
    <property type="entry name" value="RNA_pol_sigma_r2"/>
</dbReference>